<evidence type="ECO:0000256" key="9">
    <source>
        <dbReference type="SAM" id="MobiDB-lite"/>
    </source>
</evidence>
<dbReference type="Pfam" id="PF16916">
    <property type="entry name" value="ZT_dimer"/>
    <property type="match status" value="1"/>
</dbReference>
<evidence type="ECO:0000313" key="13">
    <source>
        <dbReference type="EMBL" id="KPC54678.1"/>
    </source>
</evidence>
<evidence type="ECO:0000256" key="7">
    <source>
        <dbReference type="ARBA" id="ARBA00023065"/>
    </source>
</evidence>
<dbReference type="InterPro" id="IPR027469">
    <property type="entry name" value="Cation_efflux_TMD_sf"/>
</dbReference>
<feature type="domain" description="Cation efflux protein transmembrane" evidence="11">
    <location>
        <begin position="81"/>
        <end position="269"/>
    </location>
</feature>
<reference evidence="13 14" key="1">
    <citation type="submission" date="2015-07" db="EMBL/GenBank/DDBJ databases">
        <title>Draft genome sequence of the Amantichitinum ursilacus IGB-41, a new chitin-degrading bacterium.</title>
        <authorList>
            <person name="Kirstahler P."/>
            <person name="Guenther M."/>
            <person name="Grumaz C."/>
            <person name="Rupp S."/>
            <person name="Zibek S."/>
            <person name="Sohn K."/>
        </authorList>
    </citation>
    <scope>NUCLEOTIDE SEQUENCE [LARGE SCALE GENOMIC DNA]</scope>
    <source>
        <strain evidence="13 14">IGB-41</strain>
    </source>
</reference>
<keyword evidence="6 10" id="KW-1133">Transmembrane helix</keyword>
<dbReference type="Proteomes" id="UP000037939">
    <property type="component" value="Unassembled WGS sequence"/>
</dbReference>
<dbReference type="RefSeq" id="WP_083458755.1">
    <property type="nucleotide sequence ID" value="NZ_LAQT01000002.1"/>
</dbReference>
<dbReference type="InterPro" id="IPR050681">
    <property type="entry name" value="CDF/SLC30A"/>
</dbReference>
<name>A0A0N0XM32_9NEIS</name>
<dbReference type="PANTHER" id="PTHR11562:SF17">
    <property type="entry name" value="RE54080P-RELATED"/>
    <property type="match status" value="1"/>
</dbReference>
<feature type="domain" description="Cation efflux protein cytoplasmic" evidence="12">
    <location>
        <begin position="273"/>
        <end position="347"/>
    </location>
</feature>
<dbReference type="PANTHER" id="PTHR11562">
    <property type="entry name" value="CATION EFFLUX PROTEIN/ ZINC TRANSPORTER"/>
    <property type="match status" value="1"/>
</dbReference>
<dbReference type="OrthoDB" id="9809646at2"/>
<comment type="subcellular location">
    <subcellularLocation>
        <location evidence="1">Membrane</location>
        <topology evidence="1">Multi-pass membrane protein</topology>
    </subcellularLocation>
</comment>
<feature type="transmembrane region" description="Helical" evidence="10">
    <location>
        <begin position="104"/>
        <end position="125"/>
    </location>
</feature>
<dbReference type="SUPFAM" id="SSF160240">
    <property type="entry name" value="Cation efflux protein cytoplasmic domain-like"/>
    <property type="match status" value="1"/>
</dbReference>
<dbReference type="EMBL" id="LAQT01000002">
    <property type="protein sequence ID" value="KPC54678.1"/>
    <property type="molecule type" value="Genomic_DNA"/>
</dbReference>
<keyword evidence="5" id="KW-0864">Zinc transport</keyword>
<evidence type="ECO:0000256" key="5">
    <source>
        <dbReference type="ARBA" id="ARBA00022906"/>
    </source>
</evidence>
<feature type="compositionally biased region" description="Basic residues" evidence="9">
    <location>
        <begin position="49"/>
        <end position="68"/>
    </location>
</feature>
<evidence type="ECO:0000259" key="12">
    <source>
        <dbReference type="Pfam" id="PF16916"/>
    </source>
</evidence>
<dbReference type="NCBIfam" id="TIGR01297">
    <property type="entry name" value="CDF"/>
    <property type="match status" value="1"/>
</dbReference>
<dbReference type="InterPro" id="IPR036837">
    <property type="entry name" value="Cation_efflux_CTD_sf"/>
</dbReference>
<evidence type="ECO:0000256" key="4">
    <source>
        <dbReference type="ARBA" id="ARBA00022692"/>
    </source>
</evidence>
<evidence type="ECO:0000256" key="2">
    <source>
        <dbReference type="ARBA" id="ARBA00008873"/>
    </source>
</evidence>
<gene>
    <name evidence="13" type="primary">czcD_1</name>
    <name evidence="13" type="ORF">WG78_03865</name>
</gene>
<evidence type="ECO:0000256" key="1">
    <source>
        <dbReference type="ARBA" id="ARBA00004141"/>
    </source>
</evidence>
<comment type="caution">
    <text evidence="13">The sequence shown here is derived from an EMBL/GenBank/DDBJ whole genome shotgun (WGS) entry which is preliminary data.</text>
</comment>
<dbReference type="PATRIC" id="fig|857265.3.peg.791"/>
<feature type="transmembrane region" description="Helical" evidence="10">
    <location>
        <begin position="212"/>
        <end position="237"/>
    </location>
</feature>
<comment type="similarity">
    <text evidence="2">Belongs to the cation diffusion facilitator (CDF) transporter (TC 2.A.4) family. SLC30A subfamily.</text>
</comment>
<evidence type="ECO:0000256" key="8">
    <source>
        <dbReference type="ARBA" id="ARBA00023136"/>
    </source>
</evidence>
<evidence type="ECO:0000256" key="10">
    <source>
        <dbReference type="SAM" id="Phobius"/>
    </source>
</evidence>
<dbReference type="GO" id="GO:0005886">
    <property type="term" value="C:plasma membrane"/>
    <property type="evidence" value="ECO:0007669"/>
    <property type="project" value="TreeGrafter"/>
</dbReference>
<keyword evidence="3" id="KW-0813">Transport</keyword>
<dbReference type="AlphaFoldDB" id="A0A0N0XM32"/>
<feature type="transmembrane region" description="Helical" evidence="10">
    <location>
        <begin position="78"/>
        <end position="98"/>
    </location>
</feature>
<feature type="compositionally biased region" description="Basic and acidic residues" evidence="9">
    <location>
        <begin position="15"/>
        <end position="42"/>
    </location>
</feature>
<sequence length="379" mass="40865">MNNPPRYRTVLKDVAQDHGPGCDHDHAEGHDHADHAHDDHNHAGAAHSHAGHSHGGHDHHHHGGLHNHAHGVTDARRIAWAFWIIVAFMVIEVIGGLWSGSLALLADAAHMVSDSAALGFSWLALRIGQRPANSKLTFGYKRLEILAAFVNGIALFVIAGWITVEAVIRFAKPVQILSGTMLWVAVAGLAANIAAFYVLNGGSRENLNMRSAWLHVMGDMLGSVAAIIAALVIRYTGFMPIDPLLSILVALLVLKSAWGIVRESAHILLEGTPSHIKLNDIKVDLEANIHGISDVHHVHAWSMTAEHFMVTLHAAVPPGTDAAAVVSAIQTRLRDAFQVDHVTVQIEMDDCIERYHRHEGGVTGVDAAGCTPAPAQHVH</sequence>
<keyword evidence="14" id="KW-1185">Reference proteome</keyword>
<feature type="transmembrane region" description="Helical" evidence="10">
    <location>
        <begin position="145"/>
        <end position="164"/>
    </location>
</feature>
<keyword evidence="5" id="KW-0862">Zinc</keyword>
<evidence type="ECO:0000256" key="6">
    <source>
        <dbReference type="ARBA" id="ARBA00022989"/>
    </source>
</evidence>
<dbReference type="Pfam" id="PF01545">
    <property type="entry name" value="Cation_efflux"/>
    <property type="match status" value="1"/>
</dbReference>
<keyword evidence="4 10" id="KW-0812">Transmembrane</keyword>
<dbReference type="InterPro" id="IPR002524">
    <property type="entry name" value="Cation_efflux"/>
</dbReference>
<proteinExistence type="inferred from homology"/>
<evidence type="ECO:0000256" key="3">
    <source>
        <dbReference type="ARBA" id="ARBA00022448"/>
    </source>
</evidence>
<evidence type="ECO:0000259" key="11">
    <source>
        <dbReference type="Pfam" id="PF01545"/>
    </source>
</evidence>
<keyword evidence="7" id="KW-0406">Ion transport</keyword>
<dbReference type="STRING" id="857265.WG78_03865"/>
<dbReference type="InterPro" id="IPR058533">
    <property type="entry name" value="Cation_efflux_TM"/>
</dbReference>
<dbReference type="InterPro" id="IPR027470">
    <property type="entry name" value="Cation_efflux_CTD"/>
</dbReference>
<dbReference type="GO" id="GO:0005385">
    <property type="term" value="F:zinc ion transmembrane transporter activity"/>
    <property type="evidence" value="ECO:0007669"/>
    <property type="project" value="TreeGrafter"/>
</dbReference>
<protein>
    <submittedName>
        <fullName evidence="13">Cadmium, cobalt and zinc/H(+)-K(+) antiporter</fullName>
    </submittedName>
</protein>
<evidence type="ECO:0000313" key="14">
    <source>
        <dbReference type="Proteomes" id="UP000037939"/>
    </source>
</evidence>
<feature type="region of interest" description="Disordered" evidence="9">
    <location>
        <begin position="15"/>
        <end position="68"/>
    </location>
</feature>
<dbReference type="Gene3D" id="1.20.1510.10">
    <property type="entry name" value="Cation efflux protein transmembrane domain"/>
    <property type="match status" value="1"/>
</dbReference>
<organism evidence="13 14">
    <name type="scientific">Amantichitinum ursilacus</name>
    <dbReference type="NCBI Taxonomy" id="857265"/>
    <lineage>
        <taxon>Bacteria</taxon>
        <taxon>Pseudomonadati</taxon>
        <taxon>Pseudomonadota</taxon>
        <taxon>Betaproteobacteria</taxon>
        <taxon>Neisseriales</taxon>
        <taxon>Chitinibacteraceae</taxon>
        <taxon>Amantichitinum</taxon>
    </lineage>
</organism>
<accession>A0A0N0XM32</accession>
<dbReference type="SUPFAM" id="SSF161111">
    <property type="entry name" value="Cation efflux protein transmembrane domain-like"/>
    <property type="match status" value="1"/>
</dbReference>
<feature type="transmembrane region" description="Helical" evidence="10">
    <location>
        <begin position="176"/>
        <end position="200"/>
    </location>
</feature>
<keyword evidence="8 10" id="KW-0472">Membrane</keyword>